<feature type="region of interest" description="Disordered" evidence="1">
    <location>
        <begin position="607"/>
        <end position="634"/>
    </location>
</feature>
<feature type="domain" description="C2H2-type" evidence="2">
    <location>
        <begin position="92"/>
        <end position="114"/>
    </location>
</feature>
<dbReference type="GeneID" id="100367073"/>
<evidence type="ECO:0000313" key="3">
    <source>
        <dbReference type="Proteomes" id="UP000694865"/>
    </source>
</evidence>
<evidence type="ECO:0000256" key="1">
    <source>
        <dbReference type="SAM" id="MobiDB-lite"/>
    </source>
</evidence>
<feature type="region of interest" description="Disordered" evidence="1">
    <location>
        <begin position="465"/>
        <end position="584"/>
    </location>
</feature>
<dbReference type="InterPro" id="IPR036236">
    <property type="entry name" value="Znf_C2H2_sf"/>
</dbReference>
<sequence>NFISHINGKQHATILADKPLPAVECKKVISDLTLFPYYCDICDVNCNHPSLLQVHVDGIKHKKLEAEIKMIEINEPILVEKKSSTDHIEWFCYKCQVDCKTSEMLKSHVKDSSHTQKKVQDKKVKDQVAALIKATNRVSLVDRLKKSIIPKTTGNRNQCLLCNVSVSGDTMMHRSGETHLANLDFHRKLAKLKNLLQQLGNARSGASALKLAVAYEERLSSDELVPPCKLCDLHDTDPKNFEKHINHQNHKDIKHFVETAVAIKKGIGSKDGDKIMAVIQEKEDNLFFEKPESTKWYCSICKELIRCPYEIHNIADSKHKGNKFLLEELVIALQDLKQLDFVKATIKMDPDEVKKETVVIEKKEEIETTVIKRKLFTEGKKDELSKYKVPKLGKDSKSEQRIKSESASDNAIESNKPKSIGTCSSTLDVSNVNKELGEDTTPATVEEHIDLSDMDELLIIDEFMSEPDEERNATDDSNKQTDDEHLDLNTSVGKDNSDPVLRKIQVKKSTTDEIESQSTDNFTTPKKDAMDKDSRSDSEKKTLAWQGKLTPLDEDKKEATLEAKQPDEVKIPTHDIPSTDEMNCQSNDFTLETKKQNEEKDSICDILSTDDTTHQRQNKEATSKAKQQNEEKDSICDIQSGKEHQKLNKDEIIKMKNCKVILVDIGKDIKKMCESIKHDGDEGDFGKYVDFSTMVTVDEIEDEEEDFSDGEEFMVMDEVGSSEDETTKKEFKMVQKYDKNRAI</sequence>
<feature type="non-terminal residue" evidence="4">
    <location>
        <position position="743"/>
    </location>
</feature>
<name>A0ABM0MEN5_SACKO</name>
<dbReference type="InterPro" id="IPR013087">
    <property type="entry name" value="Znf_C2H2_type"/>
</dbReference>
<feature type="compositionally biased region" description="Basic and acidic residues" evidence="1">
    <location>
        <begin position="395"/>
        <end position="406"/>
    </location>
</feature>
<evidence type="ECO:0000313" key="4">
    <source>
        <dbReference type="RefSeq" id="XP_006818476.1"/>
    </source>
</evidence>
<feature type="compositionally biased region" description="Basic and acidic residues" evidence="1">
    <location>
        <begin position="551"/>
        <end position="573"/>
    </location>
</feature>
<feature type="compositionally biased region" description="Basic and acidic residues" evidence="1">
    <location>
        <begin position="470"/>
        <end position="487"/>
    </location>
</feature>
<dbReference type="SUPFAM" id="SSF57667">
    <property type="entry name" value="beta-beta-alpha zinc fingers"/>
    <property type="match status" value="1"/>
</dbReference>
<accession>A0ABM0MEN5</accession>
<organism evidence="3 4">
    <name type="scientific">Saccoglossus kowalevskii</name>
    <name type="common">Acorn worm</name>
    <dbReference type="NCBI Taxonomy" id="10224"/>
    <lineage>
        <taxon>Eukaryota</taxon>
        <taxon>Metazoa</taxon>
        <taxon>Hemichordata</taxon>
        <taxon>Enteropneusta</taxon>
        <taxon>Harrimaniidae</taxon>
        <taxon>Saccoglossus</taxon>
    </lineage>
</organism>
<feature type="region of interest" description="Disordered" evidence="1">
    <location>
        <begin position="395"/>
        <end position="424"/>
    </location>
</feature>
<feature type="non-terminal residue" evidence="4">
    <location>
        <position position="1"/>
    </location>
</feature>
<reference evidence="4" key="1">
    <citation type="submission" date="2025-08" db="UniProtKB">
        <authorList>
            <consortium name="RefSeq"/>
        </authorList>
    </citation>
    <scope>IDENTIFICATION</scope>
    <source>
        <tissue evidence="4">Testes</tissue>
    </source>
</reference>
<dbReference type="PROSITE" id="PS00028">
    <property type="entry name" value="ZINC_FINGER_C2H2_1"/>
    <property type="match status" value="2"/>
</dbReference>
<evidence type="ECO:0000259" key="2">
    <source>
        <dbReference type="PROSITE" id="PS00028"/>
    </source>
</evidence>
<proteinExistence type="predicted"/>
<protein>
    <submittedName>
        <fullName evidence="4">Myosin-2 heavy chain-like</fullName>
    </submittedName>
</protein>
<dbReference type="Gene3D" id="3.30.160.60">
    <property type="entry name" value="Classic Zinc Finger"/>
    <property type="match status" value="1"/>
</dbReference>
<gene>
    <name evidence="4" type="primary">LOC100367073</name>
</gene>
<feature type="compositionally biased region" description="Basic and acidic residues" evidence="1">
    <location>
        <begin position="525"/>
        <end position="542"/>
    </location>
</feature>
<dbReference type="SMART" id="SM00355">
    <property type="entry name" value="ZnF_C2H2"/>
    <property type="match status" value="3"/>
</dbReference>
<feature type="compositionally biased region" description="Basic and acidic residues" evidence="1">
    <location>
        <begin position="611"/>
        <end position="634"/>
    </location>
</feature>
<dbReference type="Proteomes" id="UP000694865">
    <property type="component" value="Unplaced"/>
</dbReference>
<dbReference type="RefSeq" id="XP_006818476.1">
    <property type="nucleotide sequence ID" value="XM_006818413.1"/>
</dbReference>
<feature type="domain" description="C2H2-type" evidence="2">
    <location>
        <begin position="39"/>
        <end position="61"/>
    </location>
</feature>
<keyword evidence="3" id="KW-1185">Reference proteome</keyword>